<feature type="domain" description="FAD-binding" evidence="6">
    <location>
        <begin position="16"/>
        <end position="48"/>
    </location>
</feature>
<evidence type="ECO:0000256" key="1">
    <source>
        <dbReference type="ARBA" id="ARBA00001974"/>
    </source>
</evidence>
<dbReference type="InterPro" id="IPR036188">
    <property type="entry name" value="FAD/NAD-bd_sf"/>
</dbReference>
<dbReference type="PANTHER" id="PTHR47178">
    <property type="entry name" value="MONOOXYGENASE, FAD-BINDING"/>
    <property type="match status" value="1"/>
</dbReference>
<reference evidence="7 8" key="1">
    <citation type="submission" date="2018-02" db="EMBL/GenBank/DDBJ databases">
        <title>The genomes of Aspergillus section Nigri reveals drivers in fungal speciation.</title>
        <authorList>
            <consortium name="DOE Joint Genome Institute"/>
            <person name="Vesth T.C."/>
            <person name="Nybo J."/>
            <person name="Theobald S."/>
            <person name="Brandl J."/>
            <person name="Frisvad J.C."/>
            <person name="Nielsen K.F."/>
            <person name="Lyhne E.K."/>
            <person name="Kogle M.E."/>
            <person name="Kuo A."/>
            <person name="Riley R."/>
            <person name="Clum A."/>
            <person name="Nolan M."/>
            <person name="Lipzen A."/>
            <person name="Salamov A."/>
            <person name="Henrissat B."/>
            <person name="Wiebenga A."/>
            <person name="De vries R.P."/>
            <person name="Grigoriev I.V."/>
            <person name="Mortensen U.H."/>
            <person name="Andersen M.R."/>
            <person name="Baker S.E."/>
        </authorList>
    </citation>
    <scope>NUCLEOTIDE SEQUENCE [LARGE SCALE GENOMIC DNA]</scope>
    <source>
        <strain evidence="7 8">CBS 707.79</strain>
    </source>
</reference>
<protein>
    <submittedName>
        <fullName evidence="7">FAD binding domain-containing protein</fullName>
    </submittedName>
</protein>
<keyword evidence="4" id="KW-0560">Oxidoreductase</keyword>
<keyword evidence="5" id="KW-0503">Monooxygenase</keyword>
<proteinExistence type="predicted"/>
<dbReference type="GO" id="GO:0004497">
    <property type="term" value="F:monooxygenase activity"/>
    <property type="evidence" value="ECO:0007669"/>
    <property type="project" value="UniProtKB-KW"/>
</dbReference>
<evidence type="ECO:0000256" key="4">
    <source>
        <dbReference type="ARBA" id="ARBA00023002"/>
    </source>
</evidence>
<dbReference type="PANTHER" id="PTHR47178:SF3">
    <property type="entry name" value="FAD-BINDING DOMAIN-CONTAINING PROTEIN"/>
    <property type="match status" value="1"/>
</dbReference>
<gene>
    <name evidence="7" type="ORF">BO71DRAFT_375076</name>
</gene>
<comment type="cofactor">
    <cofactor evidence="1">
        <name>FAD</name>
        <dbReference type="ChEBI" id="CHEBI:57692"/>
    </cofactor>
</comment>
<evidence type="ECO:0000256" key="3">
    <source>
        <dbReference type="ARBA" id="ARBA00022827"/>
    </source>
</evidence>
<dbReference type="PRINTS" id="PR00420">
    <property type="entry name" value="RNGMNOXGNASE"/>
</dbReference>
<dbReference type="Pfam" id="PF01494">
    <property type="entry name" value="FAD_binding_3"/>
    <property type="match status" value="2"/>
</dbReference>
<evidence type="ECO:0000256" key="2">
    <source>
        <dbReference type="ARBA" id="ARBA00022630"/>
    </source>
</evidence>
<accession>A0A319DGN6</accession>
<dbReference type="EMBL" id="KZ825836">
    <property type="protein sequence ID" value="PYH96511.1"/>
    <property type="molecule type" value="Genomic_DNA"/>
</dbReference>
<dbReference type="GO" id="GO:0071949">
    <property type="term" value="F:FAD binding"/>
    <property type="evidence" value="ECO:0007669"/>
    <property type="project" value="InterPro"/>
</dbReference>
<feature type="domain" description="FAD-binding" evidence="6">
    <location>
        <begin position="131"/>
        <end position="376"/>
    </location>
</feature>
<dbReference type="InterPro" id="IPR002938">
    <property type="entry name" value="FAD-bd"/>
</dbReference>
<evidence type="ECO:0000256" key="5">
    <source>
        <dbReference type="ARBA" id="ARBA00023033"/>
    </source>
</evidence>
<keyword evidence="3" id="KW-0274">FAD</keyword>
<dbReference type="Gene3D" id="3.50.50.60">
    <property type="entry name" value="FAD/NAD(P)-binding domain"/>
    <property type="match status" value="1"/>
</dbReference>
<name>A0A319DGN6_9EURO</name>
<dbReference type="Proteomes" id="UP000247810">
    <property type="component" value="Unassembled WGS sequence"/>
</dbReference>
<evidence type="ECO:0000313" key="8">
    <source>
        <dbReference type="Proteomes" id="UP000247810"/>
    </source>
</evidence>
<dbReference type="SUPFAM" id="SSF51905">
    <property type="entry name" value="FAD/NAD(P)-binding domain"/>
    <property type="match status" value="1"/>
</dbReference>
<keyword evidence="2" id="KW-0285">Flavoprotein</keyword>
<keyword evidence="8" id="KW-1185">Reference proteome</keyword>
<sequence length="418" mass="46395">MSQDNSPSLPEPKESTTVLVVGAGATGLALAQGLKKAGIPCVVVEKHCNLDTPSRDWNMGLHWGAGPLKSLLPEELWARLPLVQVDPSKLPDEKDALPFVNSQSGESMASIPVPVFYRLRRRKLRGLLGEGLDVQYGKALDTIEYSTNGGHSKAVFEDGSSLLARLIIGADGARSKTRLGLLGPTIGQPRRLPYCATFVQARYSADRARFLRQFHPLYLAGINPAGYVSFFGVQDASDRDRPETWTFFFYISRYSSLQEQQETAGWNNSQRLEQVREFSKAFADPWKSAFEWLPDDHPVWYMSLADFDPRLKDHRWDNHDGQVTLAGDAAHVMTYQRGQGLNHSITDAANLVEAVKRFLSGTSTQADAISEYETEMIHRAGGEANLSTLNTEMLHDWQRVLQSPIFTSGLTGRARGSD</sequence>
<dbReference type="VEuPathDB" id="FungiDB:BO71DRAFT_375076"/>
<dbReference type="OrthoDB" id="47494at2759"/>
<dbReference type="STRING" id="1448320.A0A319DGN6"/>
<evidence type="ECO:0000313" key="7">
    <source>
        <dbReference type="EMBL" id="PYH96511.1"/>
    </source>
</evidence>
<dbReference type="AlphaFoldDB" id="A0A319DGN6"/>
<organism evidence="7 8">
    <name type="scientific">Aspergillus ellipticus CBS 707.79</name>
    <dbReference type="NCBI Taxonomy" id="1448320"/>
    <lineage>
        <taxon>Eukaryota</taxon>
        <taxon>Fungi</taxon>
        <taxon>Dikarya</taxon>
        <taxon>Ascomycota</taxon>
        <taxon>Pezizomycotina</taxon>
        <taxon>Eurotiomycetes</taxon>
        <taxon>Eurotiomycetidae</taxon>
        <taxon>Eurotiales</taxon>
        <taxon>Aspergillaceae</taxon>
        <taxon>Aspergillus</taxon>
        <taxon>Aspergillus subgen. Circumdati</taxon>
    </lineage>
</organism>
<evidence type="ECO:0000259" key="6">
    <source>
        <dbReference type="Pfam" id="PF01494"/>
    </source>
</evidence>